<dbReference type="Pfam" id="PF00117">
    <property type="entry name" value="GATase"/>
    <property type="match status" value="1"/>
</dbReference>
<accession>A0A9W6X310</accession>
<dbReference type="GO" id="GO:0005737">
    <property type="term" value="C:cytoplasm"/>
    <property type="evidence" value="ECO:0007669"/>
    <property type="project" value="TreeGrafter"/>
</dbReference>
<sequence length="507" mass="55905">MIGNYGVPDTKQRAGPVQPLQPLERRARVHQGGHHLRQGQPLKILAVDSSIKYNRRSLHLQRPRRPGHHEGDHGAALATTSSGQPAAESGNTFKLPFGNRGQNQPVHNLKTGQSYITMLRTTVTRWTARRCPASEELFVNLNDATNEGMSHKSKPYFTAQLHPKHAGGPTDTEFLFDTFLDAVLVLGSRGLSIGQAGEFDYLGSQAIKALKEEDIETILINPNIASVQTNIHRSRESQASNVYYLQVKPEFVEQVIKRERPDGILVSMSGQTALNCGVELDKLGVSEKYGVKVLGTLIDVINYTEDRELFNDKLPEINESITQSEAVESVEDAVKAAYQILVEHSMKGWKEVEYEVVRDAATNCLTVCNMENFDPLGIHTGESIVIAPSQTLSNREYHMLCETAVKMVRHLGIVGECNIQCALNTKSEEYCNIEVNARLSRSSALASKATGYPLAFVTVKLALGINLSVLKNSVTKSTTACFEPLTTVLPRCRAGIWPSSTTVDELR</sequence>
<dbReference type="EMBL" id="BSXW01000751">
    <property type="protein sequence ID" value="GMF29006.1"/>
    <property type="molecule type" value="Genomic_DNA"/>
</dbReference>
<protein>
    <submittedName>
        <fullName evidence="9">Unnamed protein product</fullName>
    </submittedName>
</protein>
<dbReference type="InterPro" id="IPR005483">
    <property type="entry name" value="CPSase_dom"/>
</dbReference>
<keyword evidence="4 6" id="KW-0067">ATP-binding</keyword>
<evidence type="ECO:0000256" key="2">
    <source>
        <dbReference type="ARBA" id="ARBA00022723"/>
    </source>
</evidence>
<dbReference type="InterPro" id="IPR011761">
    <property type="entry name" value="ATP-grasp"/>
</dbReference>
<name>A0A9W6X310_9STRA</name>
<evidence type="ECO:0000259" key="8">
    <source>
        <dbReference type="PROSITE" id="PS50975"/>
    </source>
</evidence>
<dbReference type="InterPro" id="IPR017926">
    <property type="entry name" value="GATASE"/>
</dbReference>
<dbReference type="InterPro" id="IPR029062">
    <property type="entry name" value="Class_I_gatase-like"/>
</dbReference>
<dbReference type="SUPFAM" id="SSF52440">
    <property type="entry name" value="PreATP-grasp domain"/>
    <property type="match status" value="1"/>
</dbReference>
<comment type="catalytic activity">
    <reaction evidence="5">
        <text>hydrogencarbonate + NH4(+) + 2 ATP = carbamoyl phosphate + 2 ADP + phosphate + 2 H(+)</text>
        <dbReference type="Rhea" id="RHEA:18029"/>
        <dbReference type="ChEBI" id="CHEBI:15378"/>
        <dbReference type="ChEBI" id="CHEBI:17544"/>
        <dbReference type="ChEBI" id="CHEBI:28938"/>
        <dbReference type="ChEBI" id="CHEBI:30616"/>
        <dbReference type="ChEBI" id="CHEBI:43474"/>
        <dbReference type="ChEBI" id="CHEBI:58228"/>
        <dbReference type="ChEBI" id="CHEBI:456216"/>
        <dbReference type="EC" id="6.3.4.16"/>
    </reaction>
</comment>
<dbReference type="InterPro" id="IPR005479">
    <property type="entry name" value="CPAse_ATP-bd"/>
</dbReference>
<gene>
    <name evidence="9" type="ORF">Plil01_001226900</name>
</gene>
<evidence type="ECO:0000256" key="5">
    <source>
        <dbReference type="ARBA" id="ARBA00047359"/>
    </source>
</evidence>
<dbReference type="OrthoDB" id="1924069at2759"/>
<feature type="compositionally biased region" description="Polar residues" evidence="7">
    <location>
        <begin position="78"/>
        <end position="92"/>
    </location>
</feature>
<dbReference type="GO" id="GO:0046872">
    <property type="term" value="F:metal ion binding"/>
    <property type="evidence" value="ECO:0007669"/>
    <property type="project" value="UniProtKB-KW"/>
</dbReference>
<reference evidence="9" key="1">
    <citation type="submission" date="2023-04" db="EMBL/GenBank/DDBJ databases">
        <title>Phytophthora lilii NBRC 32176.</title>
        <authorList>
            <person name="Ichikawa N."/>
            <person name="Sato H."/>
            <person name="Tonouchi N."/>
        </authorList>
    </citation>
    <scope>NUCLEOTIDE SEQUENCE</scope>
    <source>
        <strain evidence="9">NBRC 32176</strain>
    </source>
</reference>
<keyword evidence="1" id="KW-0436">Ligase</keyword>
<dbReference type="SUPFAM" id="SSF56059">
    <property type="entry name" value="Glutathione synthetase ATP-binding domain-like"/>
    <property type="match status" value="1"/>
</dbReference>
<evidence type="ECO:0000256" key="1">
    <source>
        <dbReference type="ARBA" id="ARBA00022598"/>
    </source>
</evidence>
<dbReference type="Pfam" id="PF02786">
    <property type="entry name" value="CPSase_L_D2"/>
    <property type="match status" value="1"/>
</dbReference>
<dbReference type="Proteomes" id="UP001165083">
    <property type="component" value="Unassembled WGS sequence"/>
</dbReference>
<dbReference type="PROSITE" id="PS50975">
    <property type="entry name" value="ATP_GRASP"/>
    <property type="match status" value="1"/>
</dbReference>
<dbReference type="PANTHER" id="PTHR11405:SF53">
    <property type="entry name" value="CARBAMOYL-PHOSPHATE SYNTHASE [AMMONIA], MITOCHONDRIAL"/>
    <property type="match status" value="1"/>
</dbReference>
<organism evidence="9 10">
    <name type="scientific">Phytophthora lilii</name>
    <dbReference type="NCBI Taxonomy" id="2077276"/>
    <lineage>
        <taxon>Eukaryota</taxon>
        <taxon>Sar</taxon>
        <taxon>Stramenopiles</taxon>
        <taxon>Oomycota</taxon>
        <taxon>Peronosporomycetes</taxon>
        <taxon>Peronosporales</taxon>
        <taxon>Peronosporaceae</taxon>
        <taxon>Phytophthora</taxon>
    </lineage>
</organism>
<keyword evidence="3 6" id="KW-0547">Nucleotide-binding</keyword>
<evidence type="ECO:0000313" key="10">
    <source>
        <dbReference type="Proteomes" id="UP001165083"/>
    </source>
</evidence>
<feature type="region of interest" description="Disordered" evidence="7">
    <location>
        <begin position="1"/>
        <end position="21"/>
    </location>
</feature>
<dbReference type="AlphaFoldDB" id="A0A9W6X310"/>
<keyword evidence="2" id="KW-0479">Metal-binding</keyword>
<evidence type="ECO:0000256" key="4">
    <source>
        <dbReference type="ARBA" id="ARBA00022840"/>
    </source>
</evidence>
<evidence type="ECO:0000256" key="3">
    <source>
        <dbReference type="ARBA" id="ARBA00022741"/>
    </source>
</evidence>
<dbReference type="GO" id="GO:0004087">
    <property type="term" value="F:carbamoyl-phosphate synthase (ammonia) activity"/>
    <property type="evidence" value="ECO:0007669"/>
    <property type="project" value="UniProtKB-EC"/>
</dbReference>
<evidence type="ECO:0000256" key="7">
    <source>
        <dbReference type="SAM" id="MobiDB-lite"/>
    </source>
</evidence>
<dbReference type="InterPro" id="IPR058047">
    <property type="entry name" value="CPSase_preATP-grasp"/>
</dbReference>
<proteinExistence type="predicted"/>
<evidence type="ECO:0000256" key="6">
    <source>
        <dbReference type="PROSITE-ProRule" id="PRU00409"/>
    </source>
</evidence>
<comment type="caution">
    <text evidence="9">The sequence shown here is derived from an EMBL/GenBank/DDBJ whole genome shotgun (WGS) entry which is preliminary data.</text>
</comment>
<dbReference type="GO" id="GO:0005524">
    <property type="term" value="F:ATP binding"/>
    <property type="evidence" value="ECO:0007669"/>
    <property type="project" value="UniProtKB-UniRule"/>
</dbReference>
<dbReference type="InterPro" id="IPR016185">
    <property type="entry name" value="PreATP-grasp_dom_sf"/>
</dbReference>
<dbReference type="GO" id="GO:0004088">
    <property type="term" value="F:carbamoyl-phosphate synthase (glutamine-hydrolyzing) activity"/>
    <property type="evidence" value="ECO:0007669"/>
    <property type="project" value="TreeGrafter"/>
</dbReference>
<dbReference type="Gene3D" id="3.30.470.20">
    <property type="entry name" value="ATP-grasp fold, B domain"/>
    <property type="match status" value="1"/>
</dbReference>
<dbReference type="PRINTS" id="PR00098">
    <property type="entry name" value="CPSASE"/>
</dbReference>
<evidence type="ECO:0000313" key="9">
    <source>
        <dbReference type="EMBL" id="GMF29006.1"/>
    </source>
</evidence>
<dbReference type="PANTHER" id="PTHR11405">
    <property type="entry name" value="CARBAMOYLTRANSFERASE FAMILY MEMBER"/>
    <property type="match status" value="1"/>
</dbReference>
<feature type="region of interest" description="Disordered" evidence="7">
    <location>
        <begin position="60"/>
        <end position="106"/>
    </location>
</feature>
<keyword evidence="10" id="KW-1185">Reference proteome</keyword>
<dbReference type="SUPFAM" id="SSF52317">
    <property type="entry name" value="Class I glutamine amidotransferase-like"/>
    <property type="match status" value="1"/>
</dbReference>
<dbReference type="Gene3D" id="3.40.50.880">
    <property type="match status" value="1"/>
</dbReference>
<dbReference type="Gene3D" id="3.40.50.20">
    <property type="match status" value="1"/>
</dbReference>
<dbReference type="GO" id="GO:0006541">
    <property type="term" value="P:glutamine metabolic process"/>
    <property type="evidence" value="ECO:0007669"/>
    <property type="project" value="TreeGrafter"/>
</dbReference>
<dbReference type="FunFam" id="3.40.50.20:FF:000001">
    <property type="entry name" value="Carbamoyl-phosphate synthase large chain"/>
    <property type="match status" value="1"/>
</dbReference>
<feature type="domain" description="ATP-grasp" evidence="8">
    <location>
        <begin position="258"/>
        <end position="463"/>
    </location>
</feature>
<dbReference type="Pfam" id="PF25596">
    <property type="entry name" value="CPSase_L_D1"/>
    <property type="match status" value="1"/>
</dbReference>